<protein>
    <submittedName>
        <fullName evidence="9">Sugar ABC transporter permease</fullName>
    </submittedName>
</protein>
<name>M0A4R3_9EURY</name>
<dbReference type="GO" id="GO:0005886">
    <property type="term" value="C:plasma membrane"/>
    <property type="evidence" value="ECO:0007669"/>
    <property type="project" value="UniProtKB-SubCell"/>
</dbReference>
<keyword evidence="10" id="KW-1185">Reference proteome</keyword>
<sequence length="308" mass="33998">MIPDEFRLTESGRETLFNLLSKGVLGCLLLYALFPIYWMILSSFRTRAEITAAEPSILPFTLDEAADVIRDPSVLLTLLEYENYLTMWDRFPVFDYFVNSLVIASVTTVFALAVGCLGGYAFSRYRFPGKIGVGGALLGTQMIPGILILLPMFLLFVWIQETLAIPLIDTYHGIIFVYTTFTVPVAIWMLRGFFDSIPNAIEEAARVDGCSRFQALVRVVLPMAAPGIAATGMFVFLTAFNEVLFASVLARGDVTPFAIGIQSFETQTTAYWGEMMAASTVATAPILILFILFQKPIVEGLTEGSVKQ</sequence>
<organism evidence="9 10">
    <name type="scientific">Natrialba taiwanensis DSM 12281</name>
    <dbReference type="NCBI Taxonomy" id="1230458"/>
    <lineage>
        <taxon>Archaea</taxon>
        <taxon>Methanobacteriati</taxon>
        <taxon>Methanobacteriota</taxon>
        <taxon>Stenosarchaea group</taxon>
        <taxon>Halobacteria</taxon>
        <taxon>Halobacteriales</taxon>
        <taxon>Natrialbaceae</taxon>
        <taxon>Natrialba</taxon>
    </lineage>
</organism>
<dbReference type="STRING" id="1230458.C484_09231"/>
<accession>M0A4R3</accession>
<keyword evidence="3" id="KW-1003">Cell membrane</keyword>
<feature type="transmembrane region" description="Helical" evidence="7">
    <location>
        <begin position="20"/>
        <end position="40"/>
    </location>
</feature>
<feature type="transmembrane region" description="Helical" evidence="7">
    <location>
        <begin position="96"/>
        <end position="122"/>
    </location>
</feature>
<evidence type="ECO:0000256" key="7">
    <source>
        <dbReference type="RuleBase" id="RU363032"/>
    </source>
</evidence>
<comment type="caution">
    <text evidence="9">The sequence shown here is derived from an EMBL/GenBank/DDBJ whole genome shotgun (WGS) entry which is preliminary data.</text>
</comment>
<dbReference type="Proteomes" id="UP000011648">
    <property type="component" value="Unassembled WGS sequence"/>
</dbReference>
<keyword evidence="6 7" id="KW-0472">Membrane</keyword>
<dbReference type="InterPro" id="IPR000515">
    <property type="entry name" value="MetI-like"/>
</dbReference>
<dbReference type="InterPro" id="IPR050901">
    <property type="entry name" value="BP-dep_ABC_trans_perm"/>
</dbReference>
<evidence type="ECO:0000256" key="6">
    <source>
        <dbReference type="ARBA" id="ARBA00023136"/>
    </source>
</evidence>
<feature type="transmembrane region" description="Helical" evidence="7">
    <location>
        <begin position="275"/>
        <end position="293"/>
    </location>
</feature>
<evidence type="ECO:0000256" key="4">
    <source>
        <dbReference type="ARBA" id="ARBA00022692"/>
    </source>
</evidence>
<keyword evidence="2 7" id="KW-0813">Transport</keyword>
<dbReference type="RefSeq" id="WP_006825607.1">
    <property type="nucleotide sequence ID" value="NZ_AOIL01000031.1"/>
</dbReference>
<dbReference type="PATRIC" id="fig|1230458.4.peg.1851"/>
<feature type="domain" description="ABC transmembrane type-1" evidence="8">
    <location>
        <begin position="97"/>
        <end position="293"/>
    </location>
</feature>
<evidence type="ECO:0000259" key="8">
    <source>
        <dbReference type="PROSITE" id="PS50928"/>
    </source>
</evidence>
<evidence type="ECO:0000256" key="3">
    <source>
        <dbReference type="ARBA" id="ARBA00022475"/>
    </source>
</evidence>
<comment type="similarity">
    <text evidence="7">Belongs to the binding-protein-dependent transport system permease family.</text>
</comment>
<evidence type="ECO:0000313" key="10">
    <source>
        <dbReference type="Proteomes" id="UP000011648"/>
    </source>
</evidence>
<dbReference type="Pfam" id="PF00528">
    <property type="entry name" value="BPD_transp_1"/>
    <property type="match status" value="1"/>
</dbReference>
<dbReference type="EMBL" id="AOIL01000031">
    <property type="protein sequence ID" value="ELY92343.1"/>
    <property type="molecule type" value="Genomic_DNA"/>
</dbReference>
<dbReference type="PANTHER" id="PTHR32243:SF18">
    <property type="entry name" value="INNER MEMBRANE ABC TRANSPORTER PERMEASE PROTEIN YCJP"/>
    <property type="match status" value="1"/>
</dbReference>
<feature type="transmembrane region" description="Helical" evidence="7">
    <location>
        <begin position="215"/>
        <end position="240"/>
    </location>
</feature>
<evidence type="ECO:0000256" key="5">
    <source>
        <dbReference type="ARBA" id="ARBA00022989"/>
    </source>
</evidence>
<evidence type="ECO:0000256" key="1">
    <source>
        <dbReference type="ARBA" id="ARBA00004651"/>
    </source>
</evidence>
<comment type="subcellular location">
    <subcellularLocation>
        <location evidence="1 7">Cell membrane</location>
        <topology evidence="1 7">Multi-pass membrane protein</topology>
    </subcellularLocation>
</comment>
<dbReference type="PROSITE" id="PS50928">
    <property type="entry name" value="ABC_TM1"/>
    <property type="match status" value="1"/>
</dbReference>
<dbReference type="CDD" id="cd06261">
    <property type="entry name" value="TM_PBP2"/>
    <property type="match status" value="1"/>
</dbReference>
<feature type="transmembrane region" description="Helical" evidence="7">
    <location>
        <begin position="134"/>
        <end position="159"/>
    </location>
</feature>
<dbReference type="SUPFAM" id="SSF161098">
    <property type="entry name" value="MetI-like"/>
    <property type="match status" value="1"/>
</dbReference>
<keyword evidence="4 7" id="KW-0812">Transmembrane</keyword>
<dbReference type="GO" id="GO:0055085">
    <property type="term" value="P:transmembrane transport"/>
    <property type="evidence" value="ECO:0007669"/>
    <property type="project" value="InterPro"/>
</dbReference>
<evidence type="ECO:0000256" key="2">
    <source>
        <dbReference type="ARBA" id="ARBA00022448"/>
    </source>
</evidence>
<evidence type="ECO:0000313" key="9">
    <source>
        <dbReference type="EMBL" id="ELY92343.1"/>
    </source>
</evidence>
<keyword evidence="5 7" id="KW-1133">Transmembrane helix</keyword>
<dbReference type="OrthoDB" id="57451at2157"/>
<dbReference type="InterPro" id="IPR035906">
    <property type="entry name" value="MetI-like_sf"/>
</dbReference>
<proteinExistence type="inferred from homology"/>
<gene>
    <name evidence="9" type="ORF">C484_09231</name>
</gene>
<reference evidence="9 10" key="1">
    <citation type="journal article" date="2014" name="PLoS Genet.">
        <title>Phylogenetically driven sequencing of extremely halophilic archaea reveals strategies for static and dynamic osmo-response.</title>
        <authorList>
            <person name="Becker E.A."/>
            <person name="Seitzer P.M."/>
            <person name="Tritt A."/>
            <person name="Larsen D."/>
            <person name="Krusor M."/>
            <person name="Yao A.I."/>
            <person name="Wu D."/>
            <person name="Madern D."/>
            <person name="Eisen J.A."/>
            <person name="Darling A.E."/>
            <person name="Facciotti M.T."/>
        </authorList>
    </citation>
    <scope>NUCLEOTIDE SEQUENCE [LARGE SCALE GENOMIC DNA]</scope>
    <source>
        <strain evidence="9 10">DSM 12281</strain>
    </source>
</reference>
<dbReference type="PANTHER" id="PTHR32243">
    <property type="entry name" value="MALTOSE TRANSPORT SYSTEM PERMEASE-RELATED"/>
    <property type="match status" value="1"/>
</dbReference>
<dbReference type="AlphaFoldDB" id="M0A4R3"/>
<dbReference type="Gene3D" id="1.10.3720.10">
    <property type="entry name" value="MetI-like"/>
    <property type="match status" value="1"/>
</dbReference>
<feature type="transmembrane region" description="Helical" evidence="7">
    <location>
        <begin position="171"/>
        <end position="194"/>
    </location>
</feature>